<proteinExistence type="predicted"/>
<sequence length="72" mass="8246">MRATLQHQQMVEDLRTMKDTQFMAIAAGNFSSMSKHCSLQIANAMQIFPCDCPWKLNYMKLGQFAALEFVNL</sequence>
<comment type="caution">
    <text evidence="1">The sequence shown here is derived from an EMBL/GenBank/DDBJ whole genome shotgun (WGS) entry which is preliminary data.</text>
</comment>
<dbReference type="Proteomes" id="UP001396334">
    <property type="component" value="Unassembled WGS sequence"/>
</dbReference>
<reference evidence="1 2" key="1">
    <citation type="journal article" date="2024" name="G3 (Bethesda)">
        <title>Genome assembly of Hibiscus sabdariffa L. provides insights into metabolisms of medicinal natural products.</title>
        <authorList>
            <person name="Kim T."/>
        </authorList>
    </citation>
    <scope>NUCLEOTIDE SEQUENCE [LARGE SCALE GENOMIC DNA]</scope>
    <source>
        <strain evidence="1">TK-2024</strain>
        <tissue evidence="1">Old leaves</tissue>
    </source>
</reference>
<keyword evidence="2" id="KW-1185">Reference proteome</keyword>
<organism evidence="1 2">
    <name type="scientific">Hibiscus sabdariffa</name>
    <name type="common">roselle</name>
    <dbReference type="NCBI Taxonomy" id="183260"/>
    <lineage>
        <taxon>Eukaryota</taxon>
        <taxon>Viridiplantae</taxon>
        <taxon>Streptophyta</taxon>
        <taxon>Embryophyta</taxon>
        <taxon>Tracheophyta</taxon>
        <taxon>Spermatophyta</taxon>
        <taxon>Magnoliopsida</taxon>
        <taxon>eudicotyledons</taxon>
        <taxon>Gunneridae</taxon>
        <taxon>Pentapetalae</taxon>
        <taxon>rosids</taxon>
        <taxon>malvids</taxon>
        <taxon>Malvales</taxon>
        <taxon>Malvaceae</taxon>
        <taxon>Malvoideae</taxon>
        <taxon>Hibiscus</taxon>
    </lineage>
</organism>
<protein>
    <submittedName>
        <fullName evidence="1">Uncharacterized protein</fullName>
    </submittedName>
</protein>
<name>A0ABR1Z9R8_9ROSI</name>
<evidence type="ECO:0000313" key="1">
    <source>
        <dbReference type="EMBL" id="KAK8476710.1"/>
    </source>
</evidence>
<evidence type="ECO:0000313" key="2">
    <source>
        <dbReference type="Proteomes" id="UP001396334"/>
    </source>
</evidence>
<gene>
    <name evidence="1" type="ORF">V6N11_082025</name>
</gene>
<accession>A0ABR1Z9R8</accession>
<dbReference type="EMBL" id="JBBPBN010002103">
    <property type="protein sequence ID" value="KAK8476710.1"/>
    <property type="molecule type" value="Genomic_DNA"/>
</dbReference>